<dbReference type="PIRSF" id="PIRSF000005">
    <property type="entry name" value="Cytochrome_c4"/>
    <property type="match status" value="1"/>
</dbReference>
<keyword evidence="2" id="KW-0813">Transport</keyword>
<evidence type="ECO:0000256" key="1">
    <source>
        <dbReference type="ARBA" id="ARBA00004418"/>
    </source>
</evidence>
<keyword evidence="5" id="KW-0574">Periplasm</keyword>
<evidence type="ECO:0000256" key="5">
    <source>
        <dbReference type="ARBA" id="ARBA00022764"/>
    </source>
</evidence>
<dbReference type="SUPFAM" id="SSF46626">
    <property type="entry name" value="Cytochrome c"/>
    <property type="match status" value="2"/>
</dbReference>
<name>A0ABU1UY30_9GAMM</name>
<keyword evidence="7 8" id="KW-0408">Iron</keyword>
<dbReference type="InterPro" id="IPR050597">
    <property type="entry name" value="Cytochrome_c_Oxidase_Subunit"/>
</dbReference>
<feature type="chain" id="PRO_5047533169" evidence="9">
    <location>
        <begin position="27"/>
        <end position="230"/>
    </location>
</feature>
<organism evidence="11 12">
    <name type="scientific">Cellvibrio fibrivorans</name>
    <dbReference type="NCBI Taxonomy" id="126350"/>
    <lineage>
        <taxon>Bacteria</taxon>
        <taxon>Pseudomonadati</taxon>
        <taxon>Pseudomonadota</taxon>
        <taxon>Gammaproteobacteria</taxon>
        <taxon>Cellvibrionales</taxon>
        <taxon>Cellvibrionaceae</taxon>
        <taxon>Cellvibrio</taxon>
    </lineage>
</organism>
<evidence type="ECO:0000256" key="6">
    <source>
        <dbReference type="ARBA" id="ARBA00022982"/>
    </source>
</evidence>
<dbReference type="EMBL" id="JAVDVX010000003">
    <property type="protein sequence ID" value="MDR7090065.1"/>
    <property type="molecule type" value="Genomic_DNA"/>
</dbReference>
<reference evidence="11 12" key="1">
    <citation type="submission" date="2023-07" db="EMBL/GenBank/DDBJ databases">
        <title>Sorghum-associated microbial communities from plants grown in Nebraska, USA.</title>
        <authorList>
            <person name="Schachtman D."/>
        </authorList>
    </citation>
    <scope>NUCLEOTIDE SEQUENCE [LARGE SCALE GENOMIC DNA]</scope>
    <source>
        <strain evidence="11 12">BE190</strain>
    </source>
</reference>
<feature type="signal peptide" evidence="9">
    <location>
        <begin position="1"/>
        <end position="26"/>
    </location>
</feature>
<sequence>MLLRSRIALAQLLVLLCLCAGLSVGAQEPDYSLLDSASADNGKLLSNDERCQECHGVDGNIHANNEAGKIPKLAGQHPAYLLKQFNDFRSGDRHHDFMAMMARTVDDETAADIFAHYAAQPVMRGSGTDDNLLGKKLYLEGDGTRQIQACAICHGIDGRGLAPNHPSPVAGLDLEFIPIIGGQDWHYLDQQLRDWRSGERTNSSEGIMNNVTANLRDDEIKALTDYISRL</sequence>
<protein>
    <submittedName>
        <fullName evidence="11">Cytochrome c553</fullName>
    </submittedName>
</protein>
<keyword evidence="6" id="KW-0249">Electron transport</keyword>
<keyword evidence="3 8" id="KW-0349">Heme</keyword>
<evidence type="ECO:0000313" key="12">
    <source>
        <dbReference type="Proteomes" id="UP001253595"/>
    </source>
</evidence>
<gene>
    <name evidence="11" type="ORF">J2X05_002087</name>
</gene>
<dbReference type="PANTHER" id="PTHR33751:SF9">
    <property type="entry name" value="CYTOCHROME C4"/>
    <property type="match status" value="1"/>
</dbReference>
<dbReference type="RefSeq" id="WP_310072093.1">
    <property type="nucleotide sequence ID" value="NZ_JAVDVX010000003.1"/>
</dbReference>
<keyword evidence="12" id="KW-1185">Reference proteome</keyword>
<dbReference type="InterPro" id="IPR036909">
    <property type="entry name" value="Cyt_c-like_dom_sf"/>
</dbReference>
<proteinExistence type="predicted"/>
<dbReference type="Pfam" id="PF00034">
    <property type="entry name" value="Cytochrom_C"/>
    <property type="match status" value="2"/>
</dbReference>
<comment type="subcellular location">
    <subcellularLocation>
        <location evidence="1">Periplasm</location>
    </subcellularLocation>
</comment>
<dbReference type="InterPro" id="IPR024167">
    <property type="entry name" value="Cytochrome_c4-like"/>
</dbReference>
<accession>A0ABU1UY30</accession>
<comment type="caution">
    <text evidence="11">The sequence shown here is derived from an EMBL/GenBank/DDBJ whole genome shotgun (WGS) entry which is preliminary data.</text>
</comment>
<feature type="domain" description="Cytochrome c" evidence="10">
    <location>
        <begin position="37"/>
        <end position="121"/>
    </location>
</feature>
<keyword evidence="9" id="KW-0732">Signal</keyword>
<feature type="domain" description="Cytochrome c" evidence="10">
    <location>
        <begin position="129"/>
        <end position="230"/>
    </location>
</feature>
<evidence type="ECO:0000256" key="4">
    <source>
        <dbReference type="ARBA" id="ARBA00022723"/>
    </source>
</evidence>
<dbReference type="InterPro" id="IPR009056">
    <property type="entry name" value="Cyt_c-like_dom"/>
</dbReference>
<dbReference type="Gene3D" id="1.10.760.10">
    <property type="entry name" value="Cytochrome c-like domain"/>
    <property type="match status" value="2"/>
</dbReference>
<evidence type="ECO:0000256" key="8">
    <source>
        <dbReference type="PROSITE-ProRule" id="PRU00433"/>
    </source>
</evidence>
<dbReference type="Proteomes" id="UP001253595">
    <property type="component" value="Unassembled WGS sequence"/>
</dbReference>
<evidence type="ECO:0000256" key="7">
    <source>
        <dbReference type="ARBA" id="ARBA00023004"/>
    </source>
</evidence>
<evidence type="ECO:0000313" key="11">
    <source>
        <dbReference type="EMBL" id="MDR7090065.1"/>
    </source>
</evidence>
<evidence type="ECO:0000256" key="9">
    <source>
        <dbReference type="SAM" id="SignalP"/>
    </source>
</evidence>
<keyword evidence="4 8" id="KW-0479">Metal-binding</keyword>
<evidence type="ECO:0000256" key="2">
    <source>
        <dbReference type="ARBA" id="ARBA00022448"/>
    </source>
</evidence>
<dbReference type="PROSITE" id="PS51007">
    <property type="entry name" value="CYTC"/>
    <property type="match status" value="2"/>
</dbReference>
<evidence type="ECO:0000256" key="3">
    <source>
        <dbReference type="ARBA" id="ARBA00022617"/>
    </source>
</evidence>
<evidence type="ECO:0000259" key="10">
    <source>
        <dbReference type="PROSITE" id="PS51007"/>
    </source>
</evidence>
<dbReference type="PANTHER" id="PTHR33751">
    <property type="entry name" value="CBB3-TYPE CYTOCHROME C OXIDASE SUBUNIT FIXP"/>
    <property type="match status" value="1"/>
</dbReference>